<dbReference type="InterPro" id="IPR014718">
    <property type="entry name" value="GH-type_carb-bd"/>
</dbReference>
<sequence>MAETAELPAGLTDVPRVGTLFETAARHDRLAWYGPGPWETYPDRCAGGAVGHHQAAVDELCTPYLRPQESGGRHAVRHFTLDTRWHIALDAPRQVSVTRHRAADLAAAAHHDELVPRDVCVVHIDAAHRGVGTASCGPDTLARYRVGPGTYRWSWTLSALQDTPGPSRAL</sequence>
<gene>
    <name evidence="6" type="ORF">D3C57_101835</name>
</gene>
<dbReference type="AlphaFoldDB" id="A0A3L8RBX9"/>
<dbReference type="GO" id="GO:0004565">
    <property type="term" value="F:beta-galactosidase activity"/>
    <property type="evidence" value="ECO:0007669"/>
    <property type="project" value="UniProtKB-EC"/>
</dbReference>
<dbReference type="GO" id="GO:0005990">
    <property type="term" value="P:lactose catabolic process"/>
    <property type="evidence" value="ECO:0007669"/>
    <property type="project" value="TreeGrafter"/>
</dbReference>
<evidence type="ECO:0000259" key="5">
    <source>
        <dbReference type="SMART" id="SM01038"/>
    </source>
</evidence>
<dbReference type="GO" id="GO:0009341">
    <property type="term" value="C:beta-galactosidase complex"/>
    <property type="evidence" value="ECO:0007669"/>
    <property type="project" value="InterPro"/>
</dbReference>
<protein>
    <recommendedName>
        <fullName evidence="2">beta-galactosidase</fullName>
        <ecNumber evidence="2">3.2.1.23</ecNumber>
    </recommendedName>
</protein>
<comment type="catalytic activity">
    <reaction evidence="1">
        <text>Hydrolysis of terminal non-reducing beta-D-galactose residues in beta-D-galactosides.</text>
        <dbReference type="EC" id="3.2.1.23"/>
    </reaction>
</comment>
<comment type="caution">
    <text evidence="6">The sequence shown here is derived from an EMBL/GenBank/DDBJ whole genome shotgun (WGS) entry which is preliminary data.</text>
</comment>
<dbReference type="SMART" id="SM01038">
    <property type="entry name" value="Bgal_small_N"/>
    <property type="match status" value="1"/>
</dbReference>
<dbReference type="InterPro" id="IPR050347">
    <property type="entry name" value="Bact_Beta-galactosidase"/>
</dbReference>
<dbReference type="GO" id="GO:0030246">
    <property type="term" value="F:carbohydrate binding"/>
    <property type="evidence" value="ECO:0007669"/>
    <property type="project" value="InterPro"/>
</dbReference>
<evidence type="ECO:0000313" key="6">
    <source>
        <dbReference type="EMBL" id="RLV77070.1"/>
    </source>
</evidence>
<dbReference type="Pfam" id="PF02929">
    <property type="entry name" value="Bgal_small_N"/>
    <property type="match status" value="1"/>
</dbReference>
<name>A0A3L8RBX9_STRRN</name>
<evidence type="ECO:0000313" key="7">
    <source>
        <dbReference type="Proteomes" id="UP000281594"/>
    </source>
</evidence>
<dbReference type="SUPFAM" id="SSF74650">
    <property type="entry name" value="Galactose mutarotase-like"/>
    <property type="match status" value="1"/>
</dbReference>
<dbReference type="PANTHER" id="PTHR46323:SF2">
    <property type="entry name" value="BETA-GALACTOSIDASE"/>
    <property type="match status" value="1"/>
</dbReference>
<dbReference type="EC" id="3.2.1.23" evidence="2"/>
<evidence type="ECO:0000256" key="1">
    <source>
        <dbReference type="ARBA" id="ARBA00001412"/>
    </source>
</evidence>
<dbReference type="EMBL" id="QYCY01000001">
    <property type="protein sequence ID" value="RLV77070.1"/>
    <property type="molecule type" value="Genomic_DNA"/>
</dbReference>
<dbReference type="InterPro" id="IPR011013">
    <property type="entry name" value="Gal_mutarotase_sf_dom"/>
</dbReference>
<reference evidence="6 7" key="1">
    <citation type="journal article" date="2018" name="J. Biol. Chem.">
        <title>Discovery of the actinoplanic acid pathway in Streptomyces rapamycinicus reveals a genetically conserved synergism with rapamycin.</title>
        <authorList>
            <person name="Mrak P."/>
            <person name="Krastel P."/>
            <person name="Pivk Lukancic P."/>
            <person name="Tao J."/>
            <person name="Pistorius D."/>
            <person name="Moore C.M."/>
        </authorList>
    </citation>
    <scope>NUCLEOTIDE SEQUENCE [LARGE SCALE GENOMIC DNA]</scope>
    <source>
        <strain evidence="6 7">NRRL 5491</strain>
    </source>
</reference>
<evidence type="ECO:0000256" key="2">
    <source>
        <dbReference type="ARBA" id="ARBA00012756"/>
    </source>
</evidence>
<organism evidence="6 7">
    <name type="scientific">Streptomyces rapamycinicus (strain ATCC 29253 / DSM 41530 / NRRL 5491 / AYB-994)</name>
    <name type="common">Streptomyces hygroscopicus (strain ATCC 29253)</name>
    <dbReference type="NCBI Taxonomy" id="1343740"/>
    <lineage>
        <taxon>Bacteria</taxon>
        <taxon>Bacillati</taxon>
        <taxon>Actinomycetota</taxon>
        <taxon>Actinomycetes</taxon>
        <taxon>Kitasatosporales</taxon>
        <taxon>Streptomycetaceae</taxon>
        <taxon>Streptomyces</taxon>
        <taxon>Streptomyces violaceusniger group</taxon>
    </lineage>
</organism>
<evidence type="ECO:0000256" key="3">
    <source>
        <dbReference type="ARBA" id="ARBA00022801"/>
    </source>
</evidence>
<dbReference type="Gene3D" id="2.70.98.10">
    <property type="match status" value="1"/>
</dbReference>
<dbReference type="Proteomes" id="UP000281594">
    <property type="component" value="Unassembled WGS sequence"/>
</dbReference>
<keyword evidence="4" id="KW-0326">Glycosidase</keyword>
<proteinExistence type="predicted"/>
<dbReference type="PANTHER" id="PTHR46323">
    <property type="entry name" value="BETA-GALACTOSIDASE"/>
    <property type="match status" value="1"/>
</dbReference>
<evidence type="ECO:0000256" key="4">
    <source>
        <dbReference type="ARBA" id="ARBA00023295"/>
    </source>
</evidence>
<feature type="domain" description="Beta galactosidase small chain/" evidence="5">
    <location>
        <begin position="1"/>
        <end position="158"/>
    </location>
</feature>
<keyword evidence="3" id="KW-0378">Hydrolase</keyword>
<dbReference type="InterPro" id="IPR004199">
    <property type="entry name" value="B-gal_small/dom_5"/>
</dbReference>
<accession>A0A3L8RBX9</accession>